<comment type="similarity">
    <text evidence="1">Belongs to the AAA ATPase family.</text>
</comment>
<dbReference type="GO" id="GO:0016887">
    <property type="term" value="F:ATP hydrolysis activity"/>
    <property type="evidence" value="ECO:0007669"/>
    <property type="project" value="InterPro"/>
</dbReference>
<evidence type="ECO:0000256" key="6">
    <source>
        <dbReference type="ARBA" id="ARBA00034532"/>
    </source>
</evidence>
<dbReference type="InParanoid" id="G9MGI9"/>
<dbReference type="eggNOG" id="KOG0733">
    <property type="taxonomic scope" value="Eukaryota"/>
</dbReference>
<protein>
    <recommendedName>
        <fullName evidence="6">Peroxisomal ATPase PEX1</fullName>
    </recommendedName>
    <alternativeName>
        <fullName evidence="5">Peroxin-1</fullName>
    </alternativeName>
</protein>
<evidence type="ECO:0000256" key="5">
    <source>
        <dbReference type="ARBA" id="ARBA00032509"/>
    </source>
</evidence>
<evidence type="ECO:0000256" key="3">
    <source>
        <dbReference type="ARBA" id="ARBA00022741"/>
    </source>
</evidence>
<organism evidence="10 11">
    <name type="scientific">Hypocrea virens (strain Gv29-8 / FGSC 10586)</name>
    <name type="common">Gliocladium virens</name>
    <name type="synonym">Trichoderma virens</name>
    <dbReference type="NCBI Taxonomy" id="413071"/>
    <lineage>
        <taxon>Eukaryota</taxon>
        <taxon>Fungi</taxon>
        <taxon>Dikarya</taxon>
        <taxon>Ascomycota</taxon>
        <taxon>Pezizomycotina</taxon>
        <taxon>Sordariomycetes</taxon>
        <taxon>Hypocreomycetidae</taxon>
        <taxon>Hypocreales</taxon>
        <taxon>Hypocreaceae</taxon>
        <taxon>Trichoderma</taxon>
    </lineage>
</organism>
<dbReference type="VEuPathDB" id="FungiDB:TRIVIDRAFT_59132"/>
<dbReference type="OMA" id="QLHMSII"/>
<dbReference type="PANTHER" id="PTHR23077:SF171">
    <property type="entry name" value="NUCLEAR VALOSIN-CONTAINING PROTEIN-LIKE"/>
    <property type="match status" value="1"/>
</dbReference>
<dbReference type="InterPro" id="IPR003959">
    <property type="entry name" value="ATPase_AAA_core"/>
</dbReference>
<proteinExistence type="inferred from homology"/>
<feature type="domain" description="AAA+ ATPase" evidence="9">
    <location>
        <begin position="516"/>
        <end position="652"/>
    </location>
</feature>
<evidence type="ECO:0000259" key="9">
    <source>
        <dbReference type="SMART" id="SM00382"/>
    </source>
</evidence>
<dbReference type="FunFam" id="3.40.50.300:FF:000149">
    <property type="entry name" value="Nuclear valosin-containing protein-like"/>
    <property type="match status" value="1"/>
</dbReference>
<dbReference type="GeneID" id="25795908"/>
<dbReference type="EMBL" id="ABDF02000002">
    <property type="protein sequence ID" value="EHK26636.1"/>
    <property type="molecule type" value="Genomic_DNA"/>
</dbReference>
<dbReference type="Pfam" id="PF00004">
    <property type="entry name" value="AAA"/>
    <property type="match status" value="2"/>
</dbReference>
<dbReference type="Gene3D" id="1.10.8.60">
    <property type="match status" value="2"/>
</dbReference>
<keyword evidence="2" id="KW-0962">Peroxisome biogenesis</keyword>
<dbReference type="RefSeq" id="XP_013960834.1">
    <property type="nucleotide sequence ID" value="XM_014105359.1"/>
</dbReference>
<evidence type="ECO:0000313" key="10">
    <source>
        <dbReference type="EMBL" id="EHK26636.1"/>
    </source>
</evidence>
<feature type="domain" description="AAA+ ATPase" evidence="9">
    <location>
        <begin position="220"/>
        <end position="355"/>
    </location>
</feature>
<dbReference type="GO" id="GO:0007031">
    <property type="term" value="P:peroxisome organization"/>
    <property type="evidence" value="ECO:0007669"/>
    <property type="project" value="UniProtKB-KW"/>
</dbReference>
<dbReference type="SUPFAM" id="SSF52540">
    <property type="entry name" value="P-loop containing nucleoside triphosphate hydrolases"/>
    <property type="match status" value="2"/>
</dbReference>
<feature type="compositionally biased region" description="Basic and acidic residues" evidence="8">
    <location>
        <begin position="154"/>
        <end position="168"/>
    </location>
</feature>
<reference evidence="10 11" key="1">
    <citation type="journal article" date="2011" name="Genome Biol.">
        <title>Comparative genome sequence analysis underscores mycoparasitism as the ancestral life style of Trichoderma.</title>
        <authorList>
            <person name="Kubicek C.P."/>
            <person name="Herrera-Estrella A."/>
            <person name="Seidl-Seiboth V."/>
            <person name="Martinez D.A."/>
            <person name="Druzhinina I.S."/>
            <person name="Thon M."/>
            <person name="Zeilinger S."/>
            <person name="Casas-Flores S."/>
            <person name="Horwitz B.A."/>
            <person name="Mukherjee P.K."/>
            <person name="Mukherjee M."/>
            <person name="Kredics L."/>
            <person name="Alcaraz L.D."/>
            <person name="Aerts A."/>
            <person name="Antal Z."/>
            <person name="Atanasova L."/>
            <person name="Cervantes-Badillo M.G."/>
            <person name="Challacombe J."/>
            <person name="Chertkov O."/>
            <person name="McCluskey K."/>
            <person name="Coulpier F."/>
            <person name="Deshpande N."/>
            <person name="von Doehren H."/>
            <person name="Ebbole D.J."/>
            <person name="Esquivel-Naranjo E.U."/>
            <person name="Fekete E."/>
            <person name="Flipphi M."/>
            <person name="Glaser F."/>
            <person name="Gomez-Rodriguez E.Y."/>
            <person name="Gruber S."/>
            <person name="Han C."/>
            <person name="Henrissat B."/>
            <person name="Hermosa R."/>
            <person name="Hernandez-Onate M."/>
            <person name="Karaffa L."/>
            <person name="Kosti I."/>
            <person name="Le Crom S."/>
            <person name="Lindquist E."/>
            <person name="Lucas S."/>
            <person name="Luebeck M."/>
            <person name="Luebeck P.S."/>
            <person name="Margeot A."/>
            <person name="Metz B."/>
            <person name="Misra M."/>
            <person name="Nevalainen H."/>
            <person name="Omann M."/>
            <person name="Packer N."/>
            <person name="Perrone G."/>
            <person name="Uresti-Rivera E.E."/>
            <person name="Salamov A."/>
            <person name="Schmoll M."/>
            <person name="Seiboth B."/>
            <person name="Shapiro H."/>
            <person name="Sukno S."/>
            <person name="Tamayo-Ramos J.A."/>
            <person name="Tisch D."/>
            <person name="Wiest A."/>
            <person name="Wilkinson H.H."/>
            <person name="Zhang M."/>
            <person name="Coutinho P.M."/>
            <person name="Kenerley C.M."/>
            <person name="Monte E."/>
            <person name="Baker S.E."/>
            <person name="Grigoriev I.V."/>
        </authorList>
    </citation>
    <scope>NUCLEOTIDE SEQUENCE [LARGE SCALE GENOMIC DNA]</scope>
    <source>
        <strain evidence="11">Gv29-8 / FGSC 10586</strain>
    </source>
</reference>
<dbReference type="GO" id="GO:0005524">
    <property type="term" value="F:ATP binding"/>
    <property type="evidence" value="ECO:0007669"/>
    <property type="project" value="UniProtKB-KW"/>
</dbReference>
<dbReference type="GO" id="GO:0003723">
    <property type="term" value="F:RNA binding"/>
    <property type="evidence" value="ECO:0007669"/>
    <property type="project" value="TreeGrafter"/>
</dbReference>
<dbReference type="InterPro" id="IPR050168">
    <property type="entry name" value="AAA_ATPase_domain"/>
</dbReference>
<keyword evidence="3" id="KW-0547">Nucleotide-binding</keyword>
<evidence type="ECO:0000256" key="4">
    <source>
        <dbReference type="ARBA" id="ARBA00022840"/>
    </source>
</evidence>
<accession>G9MGI9</accession>
<name>G9MGI9_HYPVG</name>
<dbReference type="OrthoDB" id="27435at2759"/>
<evidence type="ECO:0000256" key="2">
    <source>
        <dbReference type="ARBA" id="ARBA00022593"/>
    </source>
</evidence>
<dbReference type="GO" id="GO:1990275">
    <property type="term" value="F:preribosome binding"/>
    <property type="evidence" value="ECO:0007669"/>
    <property type="project" value="TreeGrafter"/>
</dbReference>
<sequence length="754" mass="84372">MAPNFKSRLNLRQGLDRDVYQIIKKLEEANDGKPFKTITAAYDAIKRSNSSLSRQKKRPLEDSIDRVLQFRKEELDDSEDSEAGIEEAELKKTDDDRFLLNRQLTKHWQVDPIPLGTSEQPAAKKRRIQTEGDERDGAVSGPDTGTETAINGDTAKETSKTDRQEKTTQKKSPKSTRFKVEQLEEPLPLGGVSEIHRHLLRQTRYLLKCPELYQGNSWRRVPGMLLFGPPGTGKRSLVRTVAANLEVPIITLNGCFEDPERVEKSLSEAFDTAIGLAPSIVLIEDLDWHMPKPGGSNHNEHGRKILNQFIRQMQRVQQEQVNVLAMATTSRMTDVDPVALEVGLFERTIQMRVPDQDARHDILKVVTREKILSDSLDLGEVAKMTHGFVGADIIIVTTLAEQAAQERILNTEDPDGRQLELLTRPPHRDQMDVSDISLDLRQPAFTTIPTEPLTLDDFRLAIKGFTPSLRREGFTVIPSVTWDQVGALEKVREQLHMSIIGPIKNPELYQEFGLRRPAGALLWGPPGCGKTLVAQAVANEAQASFILINGPELLNKYVGESERAVRELFQRARSSTPCILFFDEIDSLVPRRDNASTDAGVRVVNALLTELDGAQDRSGIYVMGTTNRPDMIDAAMLRPGRLSVRLFVDLPTPEERVDILRAIYKTAHANASEAELARLPAVALDPRCKDFSGADLGGLHIKAAEAALRKFMLGKKSAREIDQDDWEYALENTRCSVLNPDSYRKLDRKLGKGE</sequence>
<dbReference type="AlphaFoldDB" id="G9MGI9"/>
<dbReference type="PANTHER" id="PTHR23077">
    <property type="entry name" value="AAA-FAMILY ATPASE"/>
    <property type="match status" value="1"/>
</dbReference>
<dbReference type="HOGENOM" id="CLU_000688_8_3_1"/>
<keyword evidence="11" id="KW-1185">Reference proteome</keyword>
<comment type="caution">
    <text evidence="10">The sequence shown here is derived from an EMBL/GenBank/DDBJ whole genome shotgun (WGS) entry which is preliminary data.</text>
</comment>
<dbReference type="Gene3D" id="3.40.50.300">
    <property type="entry name" value="P-loop containing nucleotide triphosphate hydrolases"/>
    <property type="match status" value="2"/>
</dbReference>
<feature type="compositionally biased region" description="Basic and acidic residues" evidence="8">
    <location>
        <begin position="128"/>
        <end position="137"/>
    </location>
</feature>
<gene>
    <name evidence="10" type="ORF">TRIVIDRAFT_59132</name>
</gene>
<keyword evidence="4" id="KW-0067">ATP-binding</keyword>
<dbReference type="InterPro" id="IPR003593">
    <property type="entry name" value="AAA+_ATPase"/>
</dbReference>
<dbReference type="STRING" id="413071.G9MGI9"/>
<evidence type="ECO:0000256" key="7">
    <source>
        <dbReference type="ARBA" id="ARBA00048778"/>
    </source>
</evidence>
<dbReference type="GO" id="GO:0005634">
    <property type="term" value="C:nucleus"/>
    <property type="evidence" value="ECO:0007669"/>
    <property type="project" value="TreeGrafter"/>
</dbReference>
<dbReference type="Proteomes" id="UP000007115">
    <property type="component" value="Unassembled WGS sequence"/>
</dbReference>
<dbReference type="InterPro" id="IPR027417">
    <property type="entry name" value="P-loop_NTPase"/>
</dbReference>
<dbReference type="GO" id="GO:0042254">
    <property type="term" value="P:ribosome biogenesis"/>
    <property type="evidence" value="ECO:0007669"/>
    <property type="project" value="TreeGrafter"/>
</dbReference>
<evidence type="ECO:0000313" key="11">
    <source>
        <dbReference type="Proteomes" id="UP000007115"/>
    </source>
</evidence>
<evidence type="ECO:0000256" key="1">
    <source>
        <dbReference type="ARBA" id="ARBA00006914"/>
    </source>
</evidence>
<dbReference type="SMART" id="SM00382">
    <property type="entry name" value="AAA"/>
    <property type="match status" value="2"/>
</dbReference>
<feature type="region of interest" description="Disordered" evidence="8">
    <location>
        <begin position="110"/>
        <end position="177"/>
    </location>
</feature>
<evidence type="ECO:0000256" key="8">
    <source>
        <dbReference type="SAM" id="MobiDB-lite"/>
    </source>
</evidence>
<comment type="catalytic activity">
    <reaction evidence="7">
        <text>ATP + H2O = ADP + phosphate + H(+)</text>
        <dbReference type="Rhea" id="RHEA:13065"/>
        <dbReference type="ChEBI" id="CHEBI:15377"/>
        <dbReference type="ChEBI" id="CHEBI:15378"/>
        <dbReference type="ChEBI" id="CHEBI:30616"/>
        <dbReference type="ChEBI" id="CHEBI:43474"/>
        <dbReference type="ChEBI" id="CHEBI:456216"/>
    </reaction>
    <physiologicalReaction direction="left-to-right" evidence="7">
        <dbReference type="Rhea" id="RHEA:13066"/>
    </physiologicalReaction>
</comment>